<reference evidence="4 5" key="1">
    <citation type="submission" date="2020-11" db="EMBL/GenBank/DDBJ databases">
        <title>Arthrobacter antarcticus sp. nov., isolated from Antarctic Soil.</title>
        <authorList>
            <person name="Li J."/>
        </authorList>
    </citation>
    <scope>NUCLEOTIDE SEQUENCE [LARGE SCALE GENOMIC DNA]</scope>
    <source>
        <strain evidence="4 5">Z1-20</strain>
    </source>
</reference>
<feature type="signal peptide" evidence="2">
    <location>
        <begin position="1"/>
        <end position="23"/>
    </location>
</feature>
<dbReference type="InterPro" id="IPR036514">
    <property type="entry name" value="SGNH_hydro_sf"/>
</dbReference>
<keyword evidence="4" id="KW-0378">Hydrolase</keyword>
<feature type="domain" description="SGNH hydrolase-type esterase" evidence="3">
    <location>
        <begin position="102"/>
        <end position="273"/>
    </location>
</feature>
<dbReference type="InterPro" id="IPR013830">
    <property type="entry name" value="SGNH_hydro"/>
</dbReference>
<dbReference type="Gene3D" id="3.40.50.1110">
    <property type="entry name" value="SGNH hydrolase"/>
    <property type="match status" value="1"/>
</dbReference>
<keyword evidence="5" id="KW-1185">Reference proteome</keyword>
<feature type="chain" id="PRO_5038447076" evidence="2">
    <location>
        <begin position="24"/>
        <end position="290"/>
    </location>
</feature>
<evidence type="ECO:0000259" key="3">
    <source>
        <dbReference type="Pfam" id="PF13472"/>
    </source>
</evidence>
<dbReference type="GO" id="GO:0016787">
    <property type="term" value="F:hydrolase activity"/>
    <property type="evidence" value="ECO:0007669"/>
    <property type="project" value="UniProtKB-KW"/>
</dbReference>
<keyword evidence="2" id="KW-0732">Signal</keyword>
<accession>A0A931CQM9</accession>
<dbReference type="AlphaFoldDB" id="A0A931CQM9"/>
<evidence type="ECO:0000256" key="2">
    <source>
        <dbReference type="SAM" id="SignalP"/>
    </source>
</evidence>
<dbReference type="CDD" id="cd00229">
    <property type="entry name" value="SGNH_hydrolase"/>
    <property type="match status" value="1"/>
</dbReference>
<dbReference type="Pfam" id="PF13472">
    <property type="entry name" value="Lipase_GDSL_2"/>
    <property type="match status" value="1"/>
</dbReference>
<dbReference type="SUPFAM" id="SSF52266">
    <property type="entry name" value="SGNH hydrolase"/>
    <property type="match status" value="1"/>
</dbReference>
<name>A0A931CQM9_9MICC</name>
<evidence type="ECO:0000313" key="4">
    <source>
        <dbReference type="EMBL" id="MBG0740346.1"/>
    </source>
</evidence>
<feature type="compositionally biased region" description="Polar residues" evidence="1">
    <location>
        <begin position="55"/>
        <end position="68"/>
    </location>
</feature>
<evidence type="ECO:0000313" key="5">
    <source>
        <dbReference type="Proteomes" id="UP000655366"/>
    </source>
</evidence>
<evidence type="ECO:0000256" key="1">
    <source>
        <dbReference type="SAM" id="MobiDB-lite"/>
    </source>
</evidence>
<sequence>MQKTAIPLVALSLFCAGCAPAPASSTPAASHATGLPAAALPAAGGAPHRPWANGQPATSNGPSAGTSPTTGAANLAAGTLYLNPATGRKERIVAAIGRTAVLIGDSQSEGAAGVSAKDTWTNTGLAKLGYNVVFCGRGGTGFVAANGPVGNYPDALEKGHWNVPYGPAPLVVIEGGGNDAGRGATDDQIIANASRLIQDLRQTYPASRFVIIGTLAKGAMSGGGRRTQVDSLLGAFAAKNGIPFISAGDWLTAYSLTDKMADGVHLTGAGHRILSDVLAGKLAALGVAAP</sequence>
<dbReference type="EMBL" id="JADNYM010000016">
    <property type="protein sequence ID" value="MBG0740346.1"/>
    <property type="molecule type" value="Genomic_DNA"/>
</dbReference>
<gene>
    <name evidence="4" type="ORF">IV500_13245</name>
</gene>
<dbReference type="Proteomes" id="UP000655366">
    <property type="component" value="Unassembled WGS sequence"/>
</dbReference>
<comment type="caution">
    <text evidence="4">The sequence shown here is derived from an EMBL/GenBank/DDBJ whole genome shotgun (WGS) entry which is preliminary data.</text>
</comment>
<organism evidence="4 5">
    <name type="scientific">Arthrobacter terrae</name>
    <dbReference type="NCBI Taxonomy" id="2935737"/>
    <lineage>
        <taxon>Bacteria</taxon>
        <taxon>Bacillati</taxon>
        <taxon>Actinomycetota</taxon>
        <taxon>Actinomycetes</taxon>
        <taxon>Micrococcales</taxon>
        <taxon>Micrococcaceae</taxon>
        <taxon>Arthrobacter</taxon>
    </lineage>
</organism>
<feature type="region of interest" description="Disordered" evidence="1">
    <location>
        <begin position="40"/>
        <end position="70"/>
    </location>
</feature>
<protein>
    <submittedName>
        <fullName evidence="4">SGNH/GDSL hydrolase family protein</fullName>
    </submittedName>
</protein>
<proteinExistence type="predicted"/>